<gene>
    <name evidence="2" type="ORF">GGQ59_000242</name>
</gene>
<dbReference type="CDD" id="cd00038">
    <property type="entry name" value="CAP_ED"/>
    <property type="match status" value="1"/>
</dbReference>
<dbReference type="Pfam" id="PF00027">
    <property type="entry name" value="cNMP_binding"/>
    <property type="match status" value="1"/>
</dbReference>
<evidence type="ECO:0000313" key="2">
    <source>
        <dbReference type="EMBL" id="MBB4657742.1"/>
    </source>
</evidence>
<dbReference type="AlphaFoldDB" id="A0A840I0L2"/>
<dbReference type="Proteomes" id="UP000563524">
    <property type="component" value="Unassembled WGS sequence"/>
</dbReference>
<dbReference type="InterPro" id="IPR014710">
    <property type="entry name" value="RmlC-like_jellyroll"/>
</dbReference>
<dbReference type="RefSeq" id="WP_183815088.1">
    <property type="nucleotide sequence ID" value="NZ_JACHOB010000001.1"/>
</dbReference>
<sequence>MQDALSVIAALSHWDAFGELDEGSRQALAGLCEPLVFAAGETIFTMGQNDGSVVYAVHDGKGRLTSANGERGDVSVEEVSAGALLGLGALAFNDDSMATKALHAVTEVHVLAIETADLRALCREEASLAWAFFQLAMRTNGTLQATSRPEARVYRHLLTLVRRDAAGLSIPEMPRHAALAEAAGVTDVEAAGAVATLIGEGIARRAYPGLTVLDGDALHRAAYR</sequence>
<reference evidence="2 3" key="1">
    <citation type="submission" date="2020-08" db="EMBL/GenBank/DDBJ databases">
        <title>Genomic Encyclopedia of Type Strains, Phase IV (KMG-IV): sequencing the most valuable type-strain genomes for metagenomic binning, comparative biology and taxonomic classification.</title>
        <authorList>
            <person name="Goeker M."/>
        </authorList>
    </citation>
    <scope>NUCLEOTIDE SEQUENCE [LARGE SCALE GENOMIC DNA]</scope>
    <source>
        <strain evidence="2 3">DSM 102850</strain>
    </source>
</reference>
<evidence type="ECO:0000259" key="1">
    <source>
        <dbReference type="PROSITE" id="PS50042"/>
    </source>
</evidence>
<dbReference type="SUPFAM" id="SSF51206">
    <property type="entry name" value="cAMP-binding domain-like"/>
    <property type="match status" value="1"/>
</dbReference>
<accession>A0A840I0L2</accession>
<organism evidence="2 3">
    <name type="scientific">Parvularcula dongshanensis</name>
    <dbReference type="NCBI Taxonomy" id="1173995"/>
    <lineage>
        <taxon>Bacteria</taxon>
        <taxon>Pseudomonadati</taxon>
        <taxon>Pseudomonadota</taxon>
        <taxon>Alphaproteobacteria</taxon>
        <taxon>Parvularculales</taxon>
        <taxon>Parvularculaceae</taxon>
        <taxon>Parvularcula</taxon>
    </lineage>
</organism>
<dbReference type="InterPro" id="IPR000595">
    <property type="entry name" value="cNMP-bd_dom"/>
</dbReference>
<keyword evidence="3" id="KW-1185">Reference proteome</keyword>
<proteinExistence type="predicted"/>
<feature type="domain" description="Cyclic nucleotide-binding" evidence="1">
    <location>
        <begin position="16"/>
        <end position="121"/>
    </location>
</feature>
<dbReference type="InterPro" id="IPR018490">
    <property type="entry name" value="cNMP-bd_dom_sf"/>
</dbReference>
<dbReference type="PROSITE" id="PS50042">
    <property type="entry name" value="CNMP_BINDING_3"/>
    <property type="match status" value="1"/>
</dbReference>
<comment type="caution">
    <text evidence="2">The sequence shown here is derived from an EMBL/GenBank/DDBJ whole genome shotgun (WGS) entry which is preliminary data.</text>
</comment>
<dbReference type="EMBL" id="JACHOB010000001">
    <property type="protein sequence ID" value="MBB4657742.1"/>
    <property type="molecule type" value="Genomic_DNA"/>
</dbReference>
<evidence type="ECO:0000313" key="3">
    <source>
        <dbReference type="Proteomes" id="UP000563524"/>
    </source>
</evidence>
<protein>
    <submittedName>
        <fullName evidence="2">CRP-like cAMP-binding protein</fullName>
    </submittedName>
</protein>
<dbReference type="Gene3D" id="2.60.120.10">
    <property type="entry name" value="Jelly Rolls"/>
    <property type="match status" value="1"/>
</dbReference>
<name>A0A840I0L2_9PROT</name>